<evidence type="ECO:0000313" key="3">
    <source>
        <dbReference type="EMBL" id="CAK9136572.1"/>
    </source>
</evidence>
<gene>
    <name evidence="3" type="ORF">ILEXP_LOCUS3557</name>
</gene>
<feature type="compositionally biased region" description="Low complexity" evidence="1">
    <location>
        <begin position="172"/>
        <end position="201"/>
    </location>
</feature>
<dbReference type="InterPro" id="IPR003892">
    <property type="entry name" value="CUE"/>
</dbReference>
<organism evidence="3 4">
    <name type="scientific">Ilex paraguariensis</name>
    <name type="common">yerba mate</name>
    <dbReference type="NCBI Taxonomy" id="185542"/>
    <lineage>
        <taxon>Eukaryota</taxon>
        <taxon>Viridiplantae</taxon>
        <taxon>Streptophyta</taxon>
        <taxon>Embryophyta</taxon>
        <taxon>Tracheophyta</taxon>
        <taxon>Spermatophyta</taxon>
        <taxon>Magnoliopsida</taxon>
        <taxon>eudicotyledons</taxon>
        <taxon>Gunneridae</taxon>
        <taxon>Pentapetalae</taxon>
        <taxon>asterids</taxon>
        <taxon>campanulids</taxon>
        <taxon>Aquifoliales</taxon>
        <taxon>Aquifoliaceae</taxon>
        <taxon>Ilex</taxon>
    </lineage>
</organism>
<dbReference type="Gene3D" id="1.10.8.10">
    <property type="entry name" value="DNA helicase RuvA subunit, C-terminal domain"/>
    <property type="match status" value="1"/>
</dbReference>
<feature type="domain" description="CUE" evidence="2">
    <location>
        <begin position="94"/>
        <end position="137"/>
    </location>
</feature>
<dbReference type="InterPro" id="IPR038981">
    <property type="entry name" value="CID5/CID6"/>
</dbReference>
<dbReference type="CDD" id="cd14371">
    <property type="entry name" value="CUE_CID7_like"/>
    <property type="match status" value="1"/>
</dbReference>
<comment type="caution">
    <text evidence="3">The sequence shown here is derived from an EMBL/GenBank/DDBJ whole genome shotgun (WGS) entry which is preliminary data.</text>
</comment>
<dbReference type="AlphaFoldDB" id="A0ABC8R3E5"/>
<feature type="region of interest" description="Disordered" evidence="1">
    <location>
        <begin position="171"/>
        <end position="201"/>
    </location>
</feature>
<protein>
    <recommendedName>
        <fullName evidence="2">CUE domain-containing protein</fullName>
    </recommendedName>
</protein>
<dbReference type="EMBL" id="CAUOFW020000763">
    <property type="protein sequence ID" value="CAK9136572.1"/>
    <property type="molecule type" value="Genomic_DNA"/>
</dbReference>
<proteinExistence type="predicted"/>
<name>A0ABC8R3E5_9AQUA</name>
<evidence type="ECO:0000256" key="1">
    <source>
        <dbReference type="SAM" id="MobiDB-lite"/>
    </source>
</evidence>
<accession>A0ABC8R3E5</accession>
<sequence>MEPRKSTLNPHAASYVPLSKRGAADGNKDYKLSTIDSKVGNDAVWLGPHSEGMKQSRQQITEDSKLKDQPVQGFYGSSSQNPSWVTEKKTVDEEFDLDLACLEMSFPGVSDKSILDVYLANNADFEATIDMLNELELYTWDSSEKHPHTLDIGDVSDYWYSSDHATQEQKQVAAEVGVSSSGVAGDGAVSSSGSSAPAPVT</sequence>
<dbReference type="PANTHER" id="PTHR37252:SF3">
    <property type="entry name" value="POLYADENYLATE-BINDING PROTEIN-INTERACTING PROTEIN 6"/>
    <property type="match status" value="1"/>
</dbReference>
<reference evidence="3 4" key="1">
    <citation type="submission" date="2024-02" db="EMBL/GenBank/DDBJ databases">
        <authorList>
            <person name="Vignale AGUSTIN F."/>
            <person name="Sosa J E."/>
            <person name="Modenutti C."/>
        </authorList>
    </citation>
    <scope>NUCLEOTIDE SEQUENCE [LARGE SCALE GENOMIC DNA]</scope>
</reference>
<feature type="region of interest" description="Disordered" evidence="1">
    <location>
        <begin position="1"/>
        <end position="29"/>
    </location>
</feature>
<evidence type="ECO:0000313" key="4">
    <source>
        <dbReference type="Proteomes" id="UP001642360"/>
    </source>
</evidence>
<feature type="region of interest" description="Disordered" evidence="1">
    <location>
        <begin position="46"/>
        <end position="71"/>
    </location>
</feature>
<dbReference type="Proteomes" id="UP001642360">
    <property type="component" value="Unassembled WGS sequence"/>
</dbReference>
<dbReference type="PROSITE" id="PS51140">
    <property type="entry name" value="CUE"/>
    <property type="match status" value="1"/>
</dbReference>
<keyword evidence="4" id="KW-1185">Reference proteome</keyword>
<dbReference type="PANTHER" id="PTHR37252">
    <property type="entry name" value="POLYADENYLATE-BINDING PROTEIN-INTERACTING PROTEIN 6"/>
    <property type="match status" value="1"/>
</dbReference>
<evidence type="ECO:0000259" key="2">
    <source>
        <dbReference type="PROSITE" id="PS51140"/>
    </source>
</evidence>
<dbReference type="InterPro" id="IPR041806">
    <property type="entry name" value="CID5/6/7_CUE"/>
</dbReference>